<dbReference type="SUPFAM" id="SSF51658">
    <property type="entry name" value="Xylose isomerase-like"/>
    <property type="match status" value="1"/>
</dbReference>
<dbReference type="InterPro" id="IPR013022">
    <property type="entry name" value="Xyl_isomerase-like_TIM-brl"/>
</dbReference>
<dbReference type="Proteomes" id="UP000317371">
    <property type="component" value="Unassembled WGS sequence"/>
</dbReference>
<gene>
    <name evidence="3" type="ORF">FKZ61_00335</name>
</gene>
<dbReference type="InterPro" id="IPR036237">
    <property type="entry name" value="Xyl_isomerase-like_sf"/>
</dbReference>
<dbReference type="OrthoDB" id="9779184at2"/>
<dbReference type="PANTHER" id="PTHR12110">
    <property type="entry name" value="HYDROXYPYRUVATE ISOMERASE"/>
    <property type="match status" value="1"/>
</dbReference>
<name>A0A540VM75_9CHLR</name>
<dbReference type="FunCoup" id="A0A540VM75">
    <property type="interactions" value="37"/>
</dbReference>
<keyword evidence="4" id="KW-1185">Reference proteome</keyword>
<evidence type="ECO:0000259" key="2">
    <source>
        <dbReference type="Pfam" id="PF01261"/>
    </source>
</evidence>
<protein>
    <submittedName>
        <fullName evidence="3">TIM barrel protein</fullName>
    </submittedName>
</protein>
<feature type="compositionally biased region" description="Pro residues" evidence="1">
    <location>
        <begin position="34"/>
        <end position="48"/>
    </location>
</feature>
<dbReference type="EMBL" id="VIGC01000001">
    <property type="protein sequence ID" value="TQE97864.1"/>
    <property type="molecule type" value="Genomic_DNA"/>
</dbReference>
<organism evidence="3 4">
    <name type="scientific">Litorilinea aerophila</name>
    <dbReference type="NCBI Taxonomy" id="1204385"/>
    <lineage>
        <taxon>Bacteria</taxon>
        <taxon>Bacillati</taxon>
        <taxon>Chloroflexota</taxon>
        <taxon>Caldilineae</taxon>
        <taxon>Caldilineales</taxon>
        <taxon>Caldilineaceae</taxon>
        <taxon>Litorilinea</taxon>
    </lineage>
</organism>
<accession>A0A540VM75</accession>
<feature type="region of interest" description="Disordered" evidence="1">
    <location>
        <begin position="28"/>
        <end position="75"/>
    </location>
</feature>
<proteinExistence type="predicted"/>
<dbReference type="Gene3D" id="3.20.20.150">
    <property type="entry name" value="Divalent-metal-dependent TIM barrel enzymes"/>
    <property type="match status" value="1"/>
</dbReference>
<evidence type="ECO:0000313" key="3">
    <source>
        <dbReference type="EMBL" id="TQE97864.1"/>
    </source>
</evidence>
<reference evidence="3 4" key="1">
    <citation type="submission" date="2019-06" db="EMBL/GenBank/DDBJ databases">
        <title>Genome sequence of Litorilinea aerophila BAA-2444.</title>
        <authorList>
            <person name="Maclea K.S."/>
            <person name="Maurais E.G."/>
            <person name="Iannazzi L.C."/>
        </authorList>
    </citation>
    <scope>NUCLEOTIDE SEQUENCE [LARGE SCALE GENOMIC DNA]</scope>
    <source>
        <strain evidence="3 4">ATCC BAA-2444</strain>
    </source>
</reference>
<dbReference type="PANTHER" id="PTHR12110:SF41">
    <property type="entry name" value="INOSOSE DEHYDRATASE"/>
    <property type="match status" value="1"/>
</dbReference>
<comment type="caution">
    <text evidence="3">The sequence shown here is derived from an EMBL/GenBank/DDBJ whole genome shotgun (WGS) entry which is preliminary data.</text>
</comment>
<evidence type="ECO:0000313" key="4">
    <source>
        <dbReference type="Proteomes" id="UP000317371"/>
    </source>
</evidence>
<dbReference type="InterPro" id="IPR050312">
    <property type="entry name" value="IolE/XylAMocC-like"/>
</dbReference>
<dbReference type="InParanoid" id="A0A540VM75"/>
<evidence type="ECO:0000256" key="1">
    <source>
        <dbReference type="SAM" id="MobiDB-lite"/>
    </source>
</evidence>
<feature type="domain" description="Xylose isomerase-like TIM barrel" evidence="2">
    <location>
        <begin position="102"/>
        <end position="368"/>
    </location>
</feature>
<dbReference type="Pfam" id="PF01261">
    <property type="entry name" value="AP_endonuc_2"/>
    <property type="match status" value="1"/>
</dbReference>
<sequence length="371" mass="41213">MGECWPSQTITPPLANLRALPHRCILQKNNLNPSPSPPIQHIRPPPTGDPGRRSPWDGWSGRAGKPGQTHPEQKRMDRPMKNVLIGCGQITWRNVPEAQVLAEIAQAGYAGAPAGPHGGRSAQEALEEFSRHGLKPAPGYLGADFWNKEEEAQILERARAYARFAQAVGCTELYVAPGGFNSYVTRRGLTRMQVAGHVRPEDAMTDAEYEQFAQVLNQVGEITLNEGVYSCFHNHVGSVIETREEIDRLLSMVDPNLIFLGPDTGHLAWGGADVVAFCRDYADRIKTMHIKDINPHVLEEGRRQEWDYMTFVQHGIFTELGQGFVDFPAVFQILEEAGFQGWLIVETDVTQLPTPLESAQVSRAYLRSLGL</sequence>
<dbReference type="AlphaFoldDB" id="A0A540VM75"/>